<evidence type="ECO:0000256" key="1">
    <source>
        <dbReference type="SAM" id="MobiDB-lite"/>
    </source>
</evidence>
<gene>
    <name evidence="2" type="ORF">R1sor_006570</name>
</gene>
<protein>
    <recommendedName>
        <fullName evidence="4">HNH endonuclease</fullName>
    </recommendedName>
</protein>
<proteinExistence type="predicted"/>
<dbReference type="AlphaFoldDB" id="A0ABD3HQY9"/>
<evidence type="ECO:0000313" key="3">
    <source>
        <dbReference type="Proteomes" id="UP001633002"/>
    </source>
</evidence>
<dbReference type="Proteomes" id="UP001633002">
    <property type="component" value="Unassembled WGS sequence"/>
</dbReference>
<feature type="region of interest" description="Disordered" evidence="1">
    <location>
        <begin position="1"/>
        <end position="34"/>
    </location>
</feature>
<evidence type="ECO:0000313" key="2">
    <source>
        <dbReference type="EMBL" id="KAL3692919.1"/>
    </source>
</evidence>
<reference evidence="2 3" key="1">
    <citation type="submission" date="2024-09" db="EMBL/GenBank/DDBJ databases">
        <title>Chromosome-scale assembly of Riccia sorocarpa.</title>
        <authorList>
            <person name="Paukszto L."/>
        </authorList>
    </citation>
    <scope>NUCLEOTIDE SEQUENCE [LARGE SCALE GENOMIC DNA]</scope>
    <source>
        <strain evidence="2">LP-2024</strain>
        <tissue evidence="2">Aerial parts of the thallus</tissue>
    </source>
</reference>
<accession>A0ABD3HQY9</accession>
<comment type="caution">
    <text evidence="2">The sequence shown here is derived from an EMBL/GenBank/DDBJ whole genome shotgun (WGS) entry which is preliminary data.</text>
</comment>
<evidence type="ECO:0008006" key="4">
    <source>
        <dbReference type="Google" id="ProtNLM"/>
    </source>
</evidence>
<organism evidence="2 3">
    <name type="scientific">Riccia sorocarpa</name>
    <dbReference type="NCBI Taxonomy" id="122646"/>
    <lineage>
        <taxon>Eukaryota</taxon>
        <taxon>Viridiplantae</taxon>
        <taxon>Streptophyta</taxon>
        <taxon>Embryophyta</taxon>
        <taxon>Marchantiophyta</taxon>
        <taxon>Marchantiopsida</taxon>
        <taxon>Marchantiidae</taxon>
        <taxon>Marchantiales</taxon>
        <taxon>Ricciaceae</taxon>
        <taxon>Riccia</taxon>
    </lineage>
</organism>
<dbReference type="EMBL" id="JBJQOH010000003">
    <property type="protein sequence ID" value="KAL3692919.1"/>
    <property type="molecule type" value="Genomic_DNA"/>
</dbReference>
<name>A0ABD3HQY9_9MARC</name>
<keyword evidence="3" id="KW-1185">Reference proteome</keyword>
<sequence>MRREGRIHGSAIRLHWSDPPQGRKSTRPTNHSKLSGRRLKFRNGIPRIRDAEVPHHKALKKTKGVFKEKRDYDVTTNYRLCDWHVKVWNETLRNAVLDSKNPHEWKGTKIITKLVNRNITKNSLLPDCIMQEALRMLLERPL</sequence>